<feature type="region of interest" description="Disordered" evidence="1">
    <location>
        <begin position="226"/>
        <end position="250"/>
    </location>
</feature>
<feature type="compositionally biased region" description="Polar residues" evidence="1">
    <location>
        <begin position="10"/>
        <end position="20"/>
    </location>
</feature>
<organism evidence="2 3">
    <name type="scientific">Phytophthora palmivora</name>
    <dbReference type="NCBI Taxonomy" id="4796"/>
    <lineage>
        <taxon>Eukaryota</taxon>
        <taxon>Sar</taxon>
        <taxon>Stramenopiles</taxon>
        <taxon>Oomycota</taxon>
        <taxon>Peronosporomycetes</taxon>
        <taxon>Peronosporales</taxon>
        <taxon>Peronosporaceae</taxon>
        <taxon>Phytophthora</taxon>
    </lineage>
</organism>
<protein>
    <recommendedName>
        <fullName evidence="4">CCHC-type domain-containing protein</fullName>
    </recommendedName>
</protein>
<reference evidence="2 3" key="1">
    <citation type="journal article" date="2017" name="Genome Biol. Evol.">
        <title>Phytophthora megakarya and P. palmivora, closely related causal agents of cacao black pod rot, underwent increases in genome sizes and gene numbers by different mechanisms.</title>
        <authorList>
            <person name="Ali S.S."/>
            <person name="Shao J."/>
            <person name="Lary D.J."/>
            <person name="Kronmiller B."/>
            <person name="Shen D."/>
            <person name="Strem M.D."/>
            <person name="Amoako-Attah I."/>
            <person name="Akrofi A.Y."/>
            <person name="Begoude B.A."/>
            <person name="Ten Hoopen G.M."/>
            <person name="Coulibaly K."/>
            <person name="Kebe B.I."/>
            <person name="Melnick R.L."/>
            <person name="Guiltinan M.J."/>
            <person name="Tyler B.M."/>
            <person name="Meinhardt L.W."/>
            <person name="Bailey B.A."/>
        </authorList>
    </citation>
    <scope>NUCLEOTIDE SEQUENCE [LARGE SCALE GENOMIC DNA]</scope>
    <source>
        <strain evidence="3">sbr112.9</strain>
    </source>
</reference>
<dbReference type="Proteomes" id="UP000237271">
    <property type="component" value="Unassembled WGS sequence"/>
</dbReference>
<dbReference type="OrthoDB" id="126856at2759"/>
<comment type="caution">
    <text evidence="2">The sequence shown here is derived from an EMBL/GenBank/DDBJ whole genome shotgun (WGS) entry which is preliminary data.</text>
</comment>
<evidence type="ECO:0000256" key="1">
    <source>
        <dbReference type="SAM" id="MobiDB-lite"/>
    </source>
</evidence>
<keyword evidence="3" id="KW-1185">Reference proteome</keyword>
<name>A0A2P4Y2M3_9STRA</name>
<gene>
    <name evidence="2" type="ORF">PHPALM_11403</name>
</gene>
<dbReference type="GO" id="GO:0008270">
    <property type="term" value="F:zinc ion binding"/>
    <property type="evidence" value="ECO:0007669"/>
    <property type="project" value="InterPro"/>
</dbReference>
<dbReference type="EMBL" id="NCKW01006384">
    <property type="protein sequence ID" value="POM71959.1"/>
    <property type="molecule type" value="Genomic_DNA"/>
</dbReference>
<dbReference type="InterPro" id="IPR036875">
    <property type="entry name" value="Znf_CCHC_sf"/>
</dbReference>
<dbReference type="SUPFAM" id="SSF57756">
    <property type="entry name" value="Retrovirus zinc finger-like domains"/>
    <property type="match status" value="1"/>
</dbReference>
<feature type="region of interest" description="Disordered" evidence="1">
    <location>
        <begin position="1"/>
        <end position="25"/>
    </location>
</feature>
<evidence type="ECO:0008006" key="4">
    <source>
        <dbReference type="Google" id="ProtNLM"/>
    </source>
</evidence>
<evidence type="ECO:0000313" key="3">
    <source>
        <dbReference type="Proteomes" id="UP000237271"/>
    </source>
</evidence>
<sequence>MPIIAPRTGQECSGQAQSGQERAARKPRCTSAFAIFQKLRDRNEASTVHGDPYYINHNLITIKYEEGIDLMEFFLTFARALKAAAEATGIVMTDEQKSLYLYHAIPSSWKPDLAIWKGSKTFIPYTDLKTNIERKVMADYAKRKYTIAKGSPESIVTTSETALQVILNTPHGRDEPPRSRRNTRCTYCQRPNHVIRDCRALQKHLRTGTVKEGTVLPANFAIIERKPRDDSNSFPINQQRTQHRSDDRQR</sequence>
<dbReference type="GO" id="GO:0003676">
    <property type="term" value="F:nucleic acid binding"/>
    <property type="evidence" value="ECO:0007669"/>
    <property type="project" value="InterPro"/>
</dbReference>
<evidence type="ECO:0000313" key="2">
    <source>
        <dbReference type="EMBL" id="POM71959.1"/>
    </source>
</evidence>
<dbReference type="AlphaFoldDB" id="A0A2P4Y2M3"/>
<accession>A0A2P4Y2M3</accession>
<proteinExistence type="predicted"/>